<evidence type="ECO:0000313" key="2">
    <source>
        <dbReference type="EMBL" id="KAF0683670.1"/>
    </source>
</evidence>
<dbReference type="EMBL" id="CAADRA010007410">
    <property type="protein sequence ID" value="VFU00925.1"/>
    <property type="molecule type" value="Genomic_DNA"/>
</dbReference>
<proteinExistence type="predicted"/>
<sequence length="563" mass="62727">MKSSVATSDVEVLTIQLTAWSILVVAIVVAVLERIVEHVHHLCKRNKKYKEMFEKTVSELMVVGLIYLLVKFFMYLGALSELQHLAVDAADILIFIVVIALIVQALVIFVVLTTSNERADAVDLYSMDELLARADADNSKQALAWLFPSKAQRAVQTKLLETMFCRVFELPPLFSFPKYMLEIQETKVVELVELRVSNWILLIGFFLVFFTSTGELQTPDAPYRVLNASSTVYHTQNTRVYDMIAWTSVLSVLLLVLLARLRMHLTNLVRTASSYVASHDPASVGMEKHPASTADQIHKLRTISAAVSAAEPTKRRNFLNSLLVTRLFKSMCGKDEPTPNSLDARLPDSKVPGFSIERVEHLMQLYLILNALFCAILCTSVVPTVDSTTNGLLVGVCFALILFNMVVLAPPILSLFAVVRGVWKIDGHVLAKTLDHFVHVAKLKQELRSEVAAYLEESNGSLDGLFGDAANDGKFVDFHTCHVVLKQCGVTLTHHELNMLVYMTCKTSDGRVLLADFIKLCSMEFCPLEASTMSRQSGGPKNIHHDGVYHSLQTPMPEWGESK</sequence>
<feature type="transmembrane region" description="Helical" evidence="1">
    <location>
        <begin position="196"/>
        <end position="214"/>
    </location>
</feature>
<reference evidence="3 4" key="1">
    <citation type="submission" date="2019-03" db="EMBL/GenBank/DDBJ databases">
        <authorList>
            <person name="Gaulin E."/>
            <person name="Dumas B."/>
        </authorList>
    </citation>
    <scope>NUCLEOTIDE SEQUENCE [LARGE SCALE GENOMIC DNA]</scope>
    <source>
        <strain evidence="3">CBS 568.67</strain>
    </source>
</reference>
<keyword evidence="1" id="KW-0812">Transmembrane</keyword>
<feature type="transmembrane region" description="Helical" evidence="1">
    <location>
        <begin position="92"/>
        <end position="112"/>
    </location>
</feature>
<reference evidence="2" key="2">
    <citation type="submission" date="2019-06" db="EMBL/GenBank/DDBJ databases">
        <title>Genomics analysis of Aphanomyces spp. identifies a new class of oomycete effector associated with host adaptation.</title>
        <authorList>
            <person name="Gaulin E."/>
        </authorList>
    </citation>
    <scope>NUCLEOTIDE SEQUENCE</scope>
    <source>
        <strain evidence="2">CBS 578.67</strain>
    </source>
</reference>
<feature type="transmembrane region" description="Helical" evidence="1">
    <location>
        <begin position="365"/>
        <end position="385"/>
    </location>
</feature>
<keyword evidence="1" id="KW-1133">Transmembrane helix</keyword>
<evidence type="ECO:0000313" key="4">
    <source>
        <dbReference type="Proteomes" id="UP000332933"/>
    </source>
</evidence>
<feature type="transmembrane region" description="Helical" evidence="1">
    <location>
        <begin position="57"/>
        <end position="80"/>
    </location>
</feature>
<keyword evidence="4" id="KW-1185">Reference proteome</keyword>
<dbReference type="OrthoDB" id="79187at2759"/>
<keyword evidence="1" id="KW-0472">Membrane</keyword>
<accession>A0A485LR45</accession>
<feature type="transmembrane region" description="Helical" evidence="1">
    <location>
        <begin position="243"/>
        <end position="261"/>
    </location>
</feature>
<organism evidence="3 4">
    <name type="scientific">Aphanomyces stellatus</name>
    <dbReference type="NCBI Taxonomy" id="120398"/>
    <lineage>
        <taxon>Eukaryota</taxon>
        <taxon>Sar</taxon>
        <taxon>Stramenopiles</taxon>
        <taxon>Oomycota</taxon>
        <taxon>Saprolegniomycetes</taxon>
        <taxon>Saprolegniales</taxon>
        <taxon>Verrucalvaceae</taxon>
        <taxon>Aphanomyces</taxon>
    </lineage>
</organism>
<protein>
    <submittedName>
        <fullName evidence="3">Aste57867_24285 protein</fullName>
    </submittedName>
</protein>
<feature type="transmembrane region" description="Helical" evidence="1">
    <location>
        <begin position="12"/>
        <end position="36"/>
    </location>
</feature>
<gene>
    <name evidence="3" type="primary">Aste57867_24285</name>
    <name evidence="2" type="ORF">As57867_024210</name>
    <name evidence="3" type="ORF">ASTE57867_24285</name>
</gene>
<evidence type="ECO:0000313" key="3">
    <source>
        <dbReference type="EMBL" id="VFU00925.1"/>
    </source>
</evidence>
<name>A0A485LR45_9STRA</name>
<dbReference type="AlphaFoldDB" id="A0A485LR45"/>
<dbReference type="Proteomes" id="UP000332933">
    <property type="component" value="Unassembled WGS sequence"/>
</dbReference>
<dbReference type="EMBL" id="VJMH01007384">
    <property type="protein sequence ID" value="KAF0683670.1"/>
    <property type="molecule type" value="Genomic_DNA"/>
</dbReference>
<feature type="transmembrane region" description="Helical" evidence="1">
    <location>
        <begin position="391"/>
        <end position="419"/>
    </location>
</feature>
<evidence type="ECO:0000256" key="1">
    <source>
        <dbReference type="SAM" id="Phobius"/>
    </source>
</evidence>